<dbReference type="EMBL" id="FMXO01000003">
    <property type="protein sequence ID" value="SDB12702.1"/>
    <property type="molecule type" value="Genomic_DNA"/>
</dbReference>
<evidence type="ECO:0008006" key="4">
    <source>
        <dbReference type="Google" id="ProtNLM"/>
    </source>
</evidence>
<evidence type="ECO:0000313" key="3">
    <source>
        <dbReference type="Proteomes" id="UP000198771"/>
    </source>
</evidence>
<keyword evidence="1" id="KW-1133">Transmembrane helix</keyword>
<gene>
    <name evidence="2" type="ORF">SAMN05660653_00617</name>
</gene>
<organism evidence="2 3">
    <name type="scientific">Desulfonatronum thiosulfatophilum</name>
    <dbReference type="NCBI Taxonomy" id="617002"/>
    <lineage>
        <taxon>Bacteria</taxon>
        <taxon>Pseudomonadati</taxon>
        <taxon>Thermodesulfobacteriota</taxon>
        <taxon>Desulfovibrionia</taxon>
        <taxon>Desulfovibrionales</taxon>
        <taxon>Desulfonatronaceae</taxon>
        <taxon>Desulfonatronum</taxon>
    </lineage>
</organism>
<keyword evidence="1" id="KW-0812">Transmembrane</keyword>
<dbReference type="Pfam" id="PF11295">
    <property type="entry name" value="DUF3096"/>
    <property type="match status" value="1"/>
</dbReference>
<dbReference type="RefSeq" id="WP_092117131.1">
    <property type="nucleotide sequence ID" value="NZ_FMXO01000003.1"/>
</dbReference>
<dbReference type="AlphaFoldDB" id="A0A1G6AWF1"/>
<name>A0A1G6AWF1_9BACT</name>
<accession>A0A1G6AWF1</accession>
<sequence>MQINVTAEPIVSIIAGILILIFPRVLNYIVAIYLIIFGILRLIN</sequence>
<evidence type="ECO:0000256" key="1">
    <source>
        <dbReference type="SAM" id="Phobius"/>
    </source>
</evidence>
<evidence type="ECO:0000313" key="2">
    <source>
        <dbReference type="EMBL" id="SDB12702.1"/>
    </source>
</evidence>
<dbReference type="InterPro" id="IPR021446">
    <property type="entry name" value="DUF3096"/>
</dbReference>
<feature type="transmembrane region" description="Helical" evidence="1">
    <location>
        <begin position="12"/>
        <end position="40"/>
    </location>
</feature>
<keyword evidence="1" id="KW-0472">Membrane</keyword>
<reference evidence="2 3" key="1">
    <citation type="submission" date="2016-10" db="EMBL/GenBank/DDBJ databases">
        <authorList>
            <person name="de Groot N.N."/>
        </authorList>
    </citation>
    <scope>NUCLEOTIDE SEQUENCE [LARGE SCALE GENOMIC DNA]</scope>
    <source>
        <strain evidence="2 3">ASO4-2</strain>
    </source>
</reference>
<keyword evidence="3" id="KW-1185">Reference proteome</keyword>
<proteinExistence type="predicted"/>
<dbReference type="Proteomes" id="UP000198771">
    <property type="component" value="Unassembled WGS sequence"/>
</dbReference>
<dbReference type="STRING" id="617002.SAMN05660653_00617"/>
<protein>
    <recommendedName>
        <fullName evidence="4">DUF3096 domain-containing protein</fullName>
    </recommendedName>
</protein>